<sequence>MMLYQNIAACLLTLASPVTSIFLSHHGGSGPFPAVRKFFHTYLPILPLPRSKTKSSKQTWFTDPTLPRHTIYSPSPPLPDTLTLPVLVFAEGGCDNNGTKFEPFLTNIASYGFIVLALGPPNGTGKIFQDAMDEAVSWIQRRGGKQGRYEKVDSSRIAAAGQSCGGLLAYTQRSNDAVGFLGIFNSGLLGNTTDSQENLPDGVIIEEPGVIKEVQKPVFYYIGGQGDVAYPAVSGPMDFWKHDAVTR</sequence>
<gene>
    <name evidence="2" type="ORF">ASPSYDRAFT_50703</name>
</gene>
<dbReference type="STRING" id="1036612.A0A1L9T3A2"/>
<evidence type="ECO:0008006" key="4">
    <source>
        <dbReference type="Google" id="ProtNLM"/>
    </source>
</evidence>
<dbReference type="RefSeq" id="XP_040697740.1">
    <property type="nucleotide sequence ID" value="XM_040848134.1"/>
</dbReference>
<dbReference type="Proteomes" id="UP000184356">
    <property type="component" value="Unassembled WGS sequence"/>
</dbReference>
<reference evidence="3" key="1">
    <citation type="journal article" date="2017" name="Genome Biol.">
        <title>Comparative genomics reveals high biological diversity and specific adaptations in the industrially and medically important fungal genus Aspergillus.</title>
        <authorList>
            <person name="de Vries R.P."/>
            <person name="Riley R."/>
            <person name="Wiebenga A."/>
            <person name="Aguilar-Osorio G."/>
            <person name="Amillis S."/>
            <person name="Uchima C.A."/>
            <person name="Anderluh G."/>
            <person name="Asadollahi M."/>
            <person name="Askin M."/>
            <person name="Barry K."/>
            <person name="Battaglia E."/>
            <person name="Bayram O."/>
            <person name="Benocci T."/>
            <person name="Braus-Stromeyer S.A."/>
            <person name="Caldana C."/>
            <person name="Canovas D."/>
            <person name="Cerqueira G.C."/>
            <person name="Chen F."/>
            <person name="Chen W."/>
            <person name="Choi C."/>
            <person name="Clum A."/>
            <person name="Dos Santos R.A."/>
            <person name="Damasio A.R."/>
            <person name="Diallinas G."/>
            <person name="Emri T."/>
            <person name="Fekete E."/>
            <person name="Flipphi M."/>
            <person name="Freyberg S."/>
            <person name="Gallo A."/>
            <person name="Gournas C."/>
            <person name="Habgood R."/>
            <person name="Hainaut M."/>
            <person name="Harispe M.L."/>
            <person name="Henrissat B."/>
            <person name="Hilden K.S."/>
            <person name="Hope R."/>
            <person name="Hossain A."/>
            <person name="Karabika E."/>
            <person name="Karaffa L."/>
            <person name="Karanyi Z."/>
            <person name="Krasevec N."/>
            <person name="Kuo A."/>
            <person name="Kusch H."/>
            <person name="LaButti K."/>
            <person name="Lagendijk E.L."/>
            <person name="Lapidus A."/>
            <person name="Levasseur A."/>
            <person name="Lindquist E."/>
            <person name="Lipzen A."/>
            <person name="Logrieco A.F."/>
            <person name="MacCabe A."/>
            <person name="Maekelae M.R."/>
            <person name="Malavazi I."/>
            <person name="Melin P."/>
            <person name="Meyer V."/>
            <person name="Mielnichuk N."/>
            <person name="Miskei M."/>
            <person name="Molnar A.P."/>
            <person name="Mule G."/>
            <person name="Ngan C.Y."/>
            <person name="Orejas M."/>
            <person name="Orosz E."/>
            <person name="Ouedraogo J.P."/>
            <person name="Overkamp K.M."/>
            <person name="Park H.-S."/>
            <person name="Perrone G."/>
            <person name="Piumi F."/>
            <person name="Punt P.J."/>
            <person name="Ram A.F."/>
            <person name="Ramon A."/>
            <person name="Rauscher S."/>
            <person name="Record E."/>
            <person name="Riano-Pachon D.M."/>
            <person name="Robert V."/>
            <person name="Roehrig J."/>
            <person name="Ruller R."/>
            <person name="Salamov A."/>
            <person name="Salih N.S."/>
            <person name="Samson R.A."/>
            <person name="Sandor E."/>
            <person name="Sanguinetti M."/>
            <person name="Schuetze T."/>
            <person name="Sepcic K."/>
            <person name="Shelest E."/>
            <person name="Sherlock G."/>
            <person name="Sophianopoulou V."/>
            <person name="Squina F.M."/>
            <person name="Sun H."/>
            <person name="Susca A."/>
            <person name="Todd R.B."/>
            <person name="Tsang A."/>
            <person name="Unkles S.E."/>
            <person name="van de Wiele N."/>
            <person name="van Rossen-Uffink D."/>
            <person name="Oliveira J.V."/>
            <person name="Vesth T.C."/>
            <person name="Visser J."/>
            <person name="Yu J.-H."/>
            <person name="Zhou M."/>
            <person name="Andersen M.R."/>
            <person name="Archer D.B."/>
            <person name="Baker S.E."/>
            <person name="Benoit I."/>
            <person name="Brakhage A.A."/>
            <person name="Braus G.H."/>
            <person name="Fischer R."/>
            <person name="Frisvad J.C."/>
            <person name="Goldman G.H."/>
            <person name="Houbraken J."/>
            <person name="Oakley B."/>
            <person name="Pocsi I."/>
            <person name="Scazzocchio C."/>
            <person name="Seiboth B."/>
            <person name="vanKuyk P.A."/>
            <person name="Wortman J."/>
            <person name="Dyer P.S."/>
            <person name="Grigoriev I.V."/>
        </authorList>
    </citation>
    <scope>NUCLEOTIDE SEQUENCE [LARGE SCALE GENOMIC DNA]</scope>
    <source>
        <strain evidence="3">CBS 593.65</strain>
    </source>
</reference>
<organism evidence="2 3">
    <name type="scientific">Aspergillus sydowii CBS 593.65</name>
    <dbReference type="NCBI Taxonomy" id="1036612"/>
    <lineage>
        <taxon>Eukaryota</taxon>
        <taxon>Fungi</taxon>
        <taxon>Dikarya</taxon>
        <taxon>Ascomycota</taxon>
        <taxon>Pezizomycotina</taxon>
        <taxon>Eurotiomycetes</taxon>
        <taxon>Eurotiomycetidae</taxon>
        <taxon>Eurotiales</taxon>
        <taxon>Aspergillaceae</taxon>
        <taxon>Aspergillus</taxon>
        <taxon>Aspergillus subgen. Nidulantes</taxon>
    </lineage>
</organism>
<dbReference type="SUPFAM" id="SSF53474">
    <property type="entry name" value="alpha/beta-Hydrolases"/>
    <property type="match status" value="1"/>
</dbReference>
<evidence type="ECO:0000313" key="2">
    <source>
        <dbReference type="EMBL" id="OJJ53934.1"/>
    </source>
</evidence>
<dbReference type="AlphaFoldDB" id="A0A1L9T3A2"/>
<evidence type="ECO:0000313" key="3">
    <source>
        <dbReference type="Proteomes" id="UP000184356"/>
    </source>
</evidence>
<dbReference type="EMBL" id="KV878596">
    <property type="protein sequence ID" value="OJJ53934.1"/>
    <property type="molecule type" value="Genomic_DNA"/>
</dbReference>
<feature type="chain" id="PRO_5009887598" description="Alpha/beta-hydrolase" evidence="1">
    <location>
        <begin position="21"/>
        <end position="247"/>
    </location>
</feature>
<protein>
    <recommendedName>
        <fullName evidence="4">Alpha/beta-hydrolase</fullName>
    </recommendedName>
</protein>
<dbReference type="VEuPathDB" id="FungiDB:ASPSYDRAFT_50703"/>
<proteinExistence type="predicted"/>
<dbReference type="OrthoDB" id="2141514at2759"/>
<accession>A0A1L9T3A2</accession>
<dbReference type="PANTHER" id="PTHR33428">
    <property type="entry name" value="CHLOROPHYLLASE-2, CHLOROPLASTIC"/>
    <property type="match status" value="1"/>
</dbReference>
<dbReference type="GeneID" id="63764207"/>
<dbReference type="Gene3D" id="3.40.50.1820">
    <property type="entry name" value="alpha/beta hydrolase"/>
    <property type="match status" value="1"/>
</dbReference>
<keyword evidence="3" id="KW-1185">Reference proteome</keyword>
<evidence type="ECO:0000256" key="1">
    <source>
        <dbReference type="SAM" id="SignalP"/>
    </source>
</evidence>
<feature type="signal peptide" evidence="1">
    <location>
        <begin position="1"/>
        <end position="20"/>
    </location>
</feature>
<keyword evidence="1" id="KW-0732">Signal</keyword>
<dbReference type="PANTHER" id="PTHR33428:SF14">
    <property type="entry name" value="CARBOXYLESTERASE TYPE B DOMAIN-CONTAINING PROTEIN"/>
    <property type="match status" value="1"/>
</dbReference>
<dbReference type="InterPro" id="IPR029058">
    <property type="entry name" value="AB_hydrolase_fold"/>
</dbReference>
<name>A0A1L9T3A2_9EURO</name>